<reference evidence="9 10" key="1">
    <citation type="journal article" date="2020" name="Nat. Commun.">
        <title>Genome of Tripterygium wilfordii and identification of cytochrome P450 involved in triptolide biosynthesis.</title>
        <authorList>
            <person name="Tu L."/>
            <person name="Su P."/>
            <person name="Zhang Z."/>
            <person name="Gao L."/>
            <person name="Wang J."/>
            <person name="Hu T."/>
            <person name="Zhou J."/>
            <person name="Zhang Y."/>
            <person name="Zhao Y."/>
            <person name="Liu Y."/>
            <person name="Song Y."/>
            <person name="Tong Y."/>
            <person name="Lu Y."/>
            <person name="Yang J."/>
            <person name="Xu C."/>
            <person name="Jia M."/>
            <person name="Peters R.J."/>
            <person name="Huang L."/>
            <person name="Gao W."/>
        </authorList>
    </citation>
    <scope>NUCLEOTIDE SEQUENCE [LARGE SCALE GENOMIC DNA]</scope>
    <source>
        <strain evidence="10">cv. XIE 37</strain>
        <tissue evidence="9">Leaf</tissue>
    </source>
</reference>
<dbReference type="OrthoDB" id="1047602at2759"/>
<evidence type="ECO:0000256" key="5">
    <source>
        <dbReference type="SAM" id="Coils"/>
    </source>
</evidence>
<feature type="region of interest" description="Disordered" evidence="6">
    <location>
        <begin position="237"/>
        <end position="259"/>
    </location>
</feature>
<evidence type="ECO:0000256" key="7">
    <source>
        <dbReference type="SAM" id="Phobius"/>
    </source>
</evidence>
<dbReference type="Proteomes" id="UP000593562">
    <property type="component" value="Unassembled WGS sequence"/>
</dbReference>
<evidence type="ECO:0000313" key="10">
    <source>
        <dbReference type="Proteomes" id="UP000593562"/>
    </source>
</evidence>
<evidence type="ECO:0000256" key="2">
    <source>
        <dbReference type="ARBA" id="ARBA00022692"/>
    </source>
</evidence>
<name>A0A7J7D2L2_TRIWF</name>
<dbReference type="EMBL" id="JAAARO010000011">
    <property type="protein sequence ID" value="KAF5740508.1"/>
    <property type="molecule type" value="Genomic_DNA"/>
</dbReference>
<dbReference type="InParanoid" id="A0A7J7D2L2"/>
<keyword evidence="5" id="KW-0175">Coiled coil</keyword>
<evidence type="ECO:0000256" key="1">
    <source>
        <dbReference type="ARBA" id="ARBA00004167"/>
    </source>
</evidence>
<feature type="transmembrane region" description="Helical" evidence="7">
    <location>
        <begin position="21"/>
        <end position="45"/>
    </location>
</feature>
<dbReference type="GO" id="GO:0080115">
    <property type="term" value="F:myosin XI tail binding"/>
    <property type="evidence" value="ECO:0007669"/>
    <property type="project" value="UniProtKB-ARBA"/>
</dbReference>
<dbReference type="FunCoup" id="A0A7J7D2L2">
    <property type="interactions" value="542"/>
</dbReference>
<dbReference type="GO" id="GO:0016020">
    <property type="term" value="C:membrane"/>
    <property type="evidence" value="ECO:0007669"/>
    <property type="project" value="UniProtKB-SubCell"/>
</dbReference>
<dbReference type="PANTHER" id="PTHR31448">
    <property type="entry name" value="MYOSIN-BINDING PROTEIN 2"/>
    <property type="match status" value="1"/>
</dbReference>
<keyword evidence="3 7" id="KW-1133">Transmembrane helix</keyword>
<dbReference type="PROSITE" id="PS51775">
    <property type="entry name" value="GTD_BINDING"/>
    <property type="match status" value="1"/>
</dbReference>
<proteinExistence type="predicted"/>
<comment type="subcellular location">
    <subcellularLocation>
        <location evidence="1">Membrane</location>
        <topology evidence="1">Single-pass membrane protein</topology>
    </subcellularLocation>
</comment>
<keyword evidence="10" id="KW-1185">Reference proteome</keyword>
<accession>A0A7J7D2L2</accession>
<feature type="coiled-coil region" evidence="5">
    <location>
        <begin position="563"/>
        <end position="661"/>
    </location>
</feature>
<feature type="domain" description="GTD-binding" evidence="8">
    <location>
        <begin position="561"/>
        <end position="659"/>
    </location>
</feature>
<sequence length="698" mass="77810">MAVKEMSCVKSQKSSKGIGTALASAVLEWLLIFMLVIVAVFSYSITKFAVYCHLQNPCLLCSRLDHALGNKKRKYYWDLICRNHKLEISSLVFCHLHENLADVHSMCENCLFSFATMNKSNAETYRLLVGKLGEDSKCGFDQNPPLDCCNPNHVNIRCSCCNEPLHLKGNSEQLMQIKSFGLRVPDRDMILSAVGQNQDAVDKRIEKPSASFRVTRKRNRGIDLSHIGYTELKITSDTESETVLSDDGGDDTSAQNCQTNPQEDLTVQSVDIKPCIITLPRDMTSEKPIDPFSAPEPSLVISEVQANVIKTDDMTNVTSTVSVGRGLVELDWEDFKGDPSSYSEIMPLEEIPPSTDTRETSAEAPKDSRTISLENVPPPMDAMETPIEVSKAGVMRTGEVVESLMTGHAEVCEVRTDAISTTDTATETNPISSDSSQHLSGLLDLSDAYKLAVGGRGRQLSGMLTEQWIGKDSSRLSEDLKQLLSQMSSSRGFELSINDMSPRVPLSINDMSPRVSLNSDELRASNASGMQILQKRISLERNESGLESLDGSLVSEIEGESIVDRLKRQIEHDRKLLNAMYKELEEERNASAIAVNQAMAMITKLQEEKAALHMEALQNLRMMEEQAEYDMQALQKENDILSRKEEEIQDLEVKLAYYRNKYPDESPLENLLEPILTRDVRVDLEASFIEEEASSIVQ</sequence>
<organism evidence="9 10">
    <name type="scientific">Tripterygium wilfordii</name>
    <name type="common">Thunder God vine</name>
    <dbReference type="NCBI Taxonomy" id="458696"/>
    <lineage>
        <taxon>Eukaryota</taxon>
        <taxon>Viridiplantae</taxon>
        <taxon>Streptophyta</taxon>
        <taxon>Embryophyta</taxon>
        <taxon>Tracheophyta</taxon>
        <taxon>Spermatophyta</taxon>
        <taxon>Magnoliopsida</taxon>
        <taxon>eudicotyledons</taxon>
        <taxon>Gunneridae</taxon>
        <taxon>Pentapetalae</taxon>
        <taxon>rosids</taxon>
        <taxon>fabids</taxon>
        <taxon>Celastrales</taxon>
        <taxon>Celastraceae</taxon>
        <taxon>Tripterygium</taxon>
    </lineage>
</organism>
<dbReference type="AlphaFoldDB" id="A0A7J7D2L2"/>
<protein>
    <submittedName>
        <fullName evidence="9">Myosin-9-like</fullName>
    </submittedName>
</protein>
<feature type="compositionally biased region" description="Basic and acidic residues" evidence="6">
    <location>
        <begin position="356"/>
        <end position="369"/>
    </location>
</feature>
<dbReference type="InterPro" id="IPR039306">
    <property type="entry name" value="MYOB"/>
</dbReference>
<evidence type="ECO:0000256" key="4">
    <source>
        <dbReference type="ARBA" id="ARBA00023136"/>
    </source>
</evidence>
<dbReference type="Pfam" id="PF04576">
    <property type="entry name" value="Zein-binding"/>
    <property type="match status" value="1"/>
</dbReference>
<keyword evidence="4 7" id="KW-0472">Membrane</keyword>
<evidence type="ECO:0000313" key="9">
    <source>
        <dbReference type="EMBL" id="KAF5740508.1"/>
    </source>
</evidence>
<evidence type="ECO:0000256" key="6">
    <source>
        <dbReference type="SAM" id="MobiDB-lite"/>
    </source>
</evidence>
<keyword evidence="2 7" id="KW-0812">Transmembrane</keyword>
<evidence type="ECO:0000259" key="8">
    <source>
        <dbReference type="PROSITE" id="PS51775"/>
    </source>
</evidence>
<comment type="caution">
    <text evidence="9">The sequence shown here is derived from an EMBL/GenBank/DDBJ whole genome shotgun (WGS) entry which is preliminary data.</text>
</comment>
<feature type="region of interest" description="Disordered" evidence="6">
    <location>
        <begin position="350"/>
        <end position="382"/>
    </location>
</feature>
<evidence type="ECO:0000256" key="3">
    <source>
        <dbReference type="ARBA" id="ARBA00022989"/>
    </source>
</evidence>
<dbReference type="PANTHER" id="PTHR31448:SF32">
    <property type="entry name" value="MYOSIN-BINDING PROTEIN 1"/>
    <property type="match status" value="1"/>
</dbReference>
<gene>
    <name evidence="9" type="ORF">HS088_TW11G00578</name>
</gene>
<dbReference type="InterPro" id="IPR007656">
    <property type="entry name" value="GTD-bd"/>
</dbReference>